<evidence type="ECO:0000256" key="3">
    <source>
        <dbReference type="ARBA" id="ARBA00016296"/>
    </source>
</evidence>
<dbReference type="InterPro" id="IPR020590">
    <property type="entry name" value="Guanylate_kinase_CS"/>
</dbReference>
<reference evidence="11 12" key="1">
    <citation type="journal article" date="2013" name="Genome Announc.">
        <title>Genome Sequence of the Pyrene- and Fluoranthene-Degrading Bacterium Cycloclasticus sp. Strain PY97M.</title>
        <authorList>
            <person name="Cui Z."/>
            <person name="Xu G."/>
            <person name="Li Q."/>
            <person name="Gao W."/>
            <person name="Zheng L."/>
        </authorList>
    </citation>
    <scope>NUCLEOTIDE SEQUENCE [LARGE SCALE GENOMIC DNA]</scope>
    <source>
        <strain evidence="11 12">PY97M</strain>
    </source>
</reference>
<accession>A0AB33Z0I6</accession>
<dbReference type="Gene3D" id="3.40.50.300">
    <property type="entry name" value="P-loop containing nucleotide triphosphate hydrolases"/>
    <property type="match status" value="1"/>
</dbReference>
<dbReference type="PROSITE" id="PS00856">
    <property type="entry name" value="GUANYLATE_KINASE_1"/>
    <property type="match status" value="1"/>
</dbReference>
<feature type="domain" description="Guanylate kinase-like" evidence="10">
    <location>
        <begin position="5"/>
        <end position="183"/>
    </location>
</feature>
<comment type="function">
    <text evidence="9">Essential for recycling GMP and indirectly, cGMP.</text>
</comment>
<evidence type="ECO:0000256" key="5">
    <source>
        <dbReference type="ARBA" id="ARBA00022741"/>
    </source>
</evidence>
<dbReference type="HAMAP" id="MF_00328">
    <property type="entry name" value="Guanylate_kinase"/>
    <property type="match status" value="1"/>
</dbReference>
<evidence type="ECO:0000256" key="6">
    <source>
        <dbReference type="ARBA" id="ARBA00022777"/>
    </source>
</evidence>
<feature type="binding site" evidence="9">
    <location>
        <begin position="12"/>
        <end position="19"/>
    </location>
    <ligand>
        <name>ATP</name>
        <dbReference type="ChEBI" id="CHEBI:30616"/>
    </ligand>
</feature>
<dbReference type="PROSITE" id="PS50052">
    <property type="entry name" value="GUANYLATE_KINASE_2"/>
    <property type="match status" value="1"/>
</dbReference>
<sequence length="205" mass="22863">MTRTGQLFIVSAPSGAGKTSLVKALLETLSDIEVSVSSTTRAPRSGEVSGIDYHFISEEGFQQVVAQDGFLEYATVFGNSYGTSKRLVDEKLAQGVDIILEIDWQGAQQVRRVMKDSCSIFILPPSKQVLEERLRGRGLDSDEVINKRMRTAVDEMVHHEEYDFLVVNDDFEVALDELAMIVKTQRLAMKRGKLTHSALINQLLN</sequence>
<protein>
    <recommendedName>
        <fullName evidence="3 9">Guanylate kinase</fullName>
        <ecNumber evidence="2 9">2.7.4.8</ecNumber>
    </recommendedName>
    <alternativeName>
        <fullName evidence="8 9">GMP kinase</fullName>
    </alternativeName>
</protein>
<dbReference type="PANTHER" id="PTHR23117:SF13">
    <property type="entry name" value="GUANYLATE KINASE"/>
    <property type="match status" value="1"/>
</dbReference>
<evidence type="ECO:0000256" key="1">
    <source>
        <dbReference type="ARBA" id="ARBA00005790"/>
    </source>
</evidence>
<keyword evidence="9" id="KW-0963">Cytoplasm</keyword>
<dbReference type="Pfam" id="PF00625">
    <property type="entry name" value="Guanylate_kin"/>
    <property type="match status" value="1"/>
</dbReference>
<comment type="subcellular location">
    <subcellularLocation>
        <location evidence="9">Cytoplasm</location>
    </subcellularLocation>
</comment>
<dbReference type="PANTHER" id="PTHR23117">
    <property type="entry name" value="GUANYLATE KINASE-RELATED"/>
    <property type="match status" value="1"/>
</dbReference>
<evidence type="ECO:0000256" key="2">
    <source>
        <dbReference type="ARBA" id="ARBA00012961"/>
    </source>
</evidence>
<evidence type="ECO:0000259" key="10">
    <source>
        <dbReference type="PROSITE" id="PS50052"/>
    </source>
</evidence>
<dbReference type="SMART" id="SM00072">
    <property type="entry name" value="GuKc"/>
    <property type="match status" value="1"/>
</dbReference>
<dbReference type="InterPro" id="IPR008144">
    <property type="entry name" value="Guanylate_kin-like_dom"/>
</dbReference>
<evidence type="ECO:0000256" key="7">
    <source>
        <dbReference type="ARBA" id="ARBA00022840"/>
    </source>
</evidence>
<proteinExistence type="inferred from homology"/>
<dbReference type="GO" id="GO:0004385">
    <property type="term" value="F:GMP kinase activity"/>
    <property type="evidence" value="ECO:0007669"/>
    <property type="project" value="UniProtKB-UniRule"/>
</dbReference>
<dbReference type="SUPFAM" id="SSF52540">
    <property type="entry name" value="P-loop containing nucleoside triphosphate hydrolases"/>
    <property type="match status" value="1"/>
</dbReference>
<keyword evidence="12" id="KW-1185">Reference proteome</keyword>
<dbReference type="AlphaFoldDB" id="A0AB33Z0I6"/>
<dbReference type="EC" id="2.7.4.8" evidence="2 9"/>
<keyword evidence="7 9" id="KW-0067">ATP-binding</keyword>
<keyword evidence="5 9" id="KW-0547">Nucleotide-binding</keyword>
<dbReference type="Gene3D" id="3.30.63.10">
    <property type="entry name" value="Guanylate Kinase phosphate binding domain"/>
    <property type="match status" value="1"/>
</dbReference>
<dbReference type="InterPro" id="IPR017665">
    <property type="entry name" value="Guanylate_kinase"/>
</dbReference>
<evidence type="ECO:0000256" key="8">
    <source>
        <dbReference type="ARBA" id="ARBA00030128"/>
    </source>
</evidence>
<comment type="caution">
    <text evidence="11">The sequence shown here is derived from an EMBL/GenBank/DDBJ whole genome shotgun (WGS) entry which is preliminary data.</text>
</comment>
<organism evidence="11 12">
    <name type="scientific">Cycloclasticus pugetii</name>
    <dbReference type="NCBI Taxonomy" id="34068"/>
    <lineage>
        <taxon>Bacteria</taxon>
        <taxon>Pseudomonadati</taxon>
        <taxon>Pseudomonadota</taxon>
        <taxon>Gammaproteobacteria</taxon>
        <taxon>Thiotrichales</taxon>
        <taxon>Piscirickettsiaceae</taxon>
        <taxon>Cycloclasticus</taxon>
    </lineage>
</organism>
<keyword evidence="6 9" id="KW-0418">Kinase</keyword>
<dbReference type="GO" id="GO:0005524">
    <property type="term" value="F:ATP binding"/>
    <property type="evidence" value="ECO:0007669"/>
    <property type="project" value="UniProtKB-UniRule"/>
</dbReference>
<comment type="catalytic activity">
    <reaction evidence="9">
        <text>GMP + ATP = GDP + ADP</text>
        <dbReference type="Rhea" id="RHEA:20780"/>
        <dbReference type="ChEBI" id="CHEBI:30616"/>
        <dbReference type="ChEBI" id="CHEBI:58115"/>
        <dbReference type="ChEBI" id="CHEBI:58189"/>
        <dbReference type="ChEBI" id="CHEBI:456216"/>
        <dbReference type="EC" id="2.7.4.8"/>
    </reaction>
</comment>
<dbReference type="InterPro" id="IPR027417">
    <property type="entry name" value="P-loop_NTPase"/>
</dbReference>
<dbReference type="CDD" id="cd00071">
    <property type="entry name" value="GMPK"/>
    <property type="match status" value="1"/>
</dbReference>
<dbReference type="EMBL" id="ASHL01000006">
    <property type="protein sequence ID" value="EPD12767.1"/>
    <property type="molecule type" value="Genomic_DNA"/>
</dbReference>
<dbReference type="GO" id="GO:0005829">
    <property type="term" value="C:cytosol"/>
    <property type="evidence" value="ECO:0007669"/>
    <property type="project" value="TreeGrafter"/>
</dbReference>
<dbReference type="InterPro" id="IPR008145">
    <property type="entry name" value="GK/Ca_channel_bsu"/>
</dbReference>
<gene>
    <name evidence="9 11" type="primary">gmk</name>
    <name evidence="11" type="ORF">L196_07856</name>
</gene>
<name>A0AB33Z0I6_9GAMM</name>
<dbReference type="FunFam" id="3.30.63.10:FF:000002">
    <property type="entry name" value="Guanylate kinase 1"/>
    <property type="match status" value="1"/>
</dbReference>
<dbReference type="Proteomes" id="UP000015462">
    <property type="component" value="Unassembled WGS sequence"/>
</dbReference>
<evidence type="ECO:0000256" key="9">
    <source>
        <dbReference type="HAMAP-Rule" id="MF_00328"/>
    </source>
</evidence>
<evidence type="ECO:0000313" key="11">
    <source>
        <dbReference type="EMBL" id="EPD12767.1"/>
    </source>
</evidence>
<evidence type="ECO:0000313" key="12">
    <source>
        <dbReference type="Proteomes" id="UP000015462"/>
    </source>
</evidence>
<evidence type="ECO:0000256" key="4">
    <source>
        <dbReference type="ARBA" id="ARBA00022679"/>
    </source>
</evidence>
<keyword evidence="4 9" id="KW-0808">Transferase</keyword>
<comment type="similarity">
    <text evidence="1 9">Belongs to the guanylate kinase family.</text>
</comment>
<dbReference type="NCBIfam" id="TIGR03263">
    <property type="entry name" value="guanyl_kin"/>
    <property type="match status" value="1"/>
</dbReference>
<dbReference type="RefSeq" id="WP_015006636.1">
    <property type="nucleotide sequence ID" value="NZ_FQZJ01000001.1"/>
</dbReference>